<dbReference type="EMBL" id="UHJJ01000005">
    <property type="protein sequence ID" value="SUQ14046.1"/>
    <property type="molecule type" value="Genomic_DNA"/>
</dbReference>
<keyword evidence="1" id="KW-0472">Membrane</keyword>
<gene>
    <name evidence="2" type="ORF">SAMN05216529_10519</name>
</gene>
<name>A0A315ZWK3_9FIRM</name>
<sequence>MRWIYELSWLWKSIGIFILIVAICEWCAALIYKRMKKHYGVKAVIYIAFVAAILSAICIFMLAQTPMPL</sequence>
<evidence type="ECO:0000256" key="1">
    <source>
        <dbReference type="SAM" id="Phobius"/>
    </source>
</evidence>
<proteinExistence type="predicted"/>
<keyword evidence="3" id="KW-1185">Reference proteome</keyword>
<reference evidence="3" key="1">
    <citation type="submission" date="2017-07" db="EMBL/GenBank/DDBJ databases">
        <authorList>
            <person name="Varghese N."/>
            <person name="Submissions S."/>
        </authorList>
    </citation>
    <scope>NUCLEOTIDE SEQUENCE [LARGE SCALE GENOMIC DNA]</scope>
    <source>
        <strain evidence="3">NLAE-zl-C134</strain>
    </source>
</reference>
<accession>A0A315ZWK3</accession>
<dbReference type="Proteomes" id="UP000254051">
    <property type="component" value="Unassembled WGS sequence"/>
</dbReference>
<keyword evidence="1" id="KW-0812">Transmembrane</keyword>
<evidence type="ECO:0000313" key="2">
    <source>
        <dbReference type="EMBL" id="SUQ14046.1"/>
    </source>
</evidence>
<dbReference type="RefSeq" id="WP_109710582.1">
    <property type="nucleotide sequence ID" value="NZ_QGDS01000005.1"/>
</dbReference>
<evidence type="ECO:0000313" key="3">
    <source>
        <dbReference type="Proteomes" id="UP000254051"/>
    </source>
</evidence>
<dbReference type="AlphaFoldDB" id="A0A315ZWK3"/>
<feature type="transmembrane region" description="Helical" evidence="1">
    <location>
        <begin position="12"/>
        <end position="32"/>
    </location>
</feature>
<organism evidence="2 3">
    <name type="scientific">Faecalicatena contorta</name>
    <dbReference type="NCBI Taxonomy" id="39482"/>
    <lineage>
        <taxon>Bacteria</taxon>
        <taxon>Bacillati</taxon>
        <taxon>Bacillota</taxon>
        <taxon>Clostridia</taxon>
        <taxon>Lachnospirales</taxon>
        <taxon>Lachnospiraceae</taxon>
        <taxon>Faecalicatena</taxon>
    </lineage>
</organism>
<feature type="transmembrane region" description="Helical" evidence="1">
    <location>
        <begin position="44"/>
        <end position="63"/>
    </location>
</feature>
<keyword evidence="1" id="KW-1133">Transmembrane helix</keyword>
<protein>
    <submittedName>
        <fullName evidence="2">Uncharacterized protein</fullName>
    </submittedName>
</protein>